<keyword evidence="2" id="KW-0012">Acyltransferase</keyword>
<evidence type="ECO:0000313" key="2">
    <source>
        <dbReference type="EMBL" id="SPJ24831.1"/>
    </source>
</evidence>
<proteinExistence type="predicted"/>
<dbReference type="AlphaFoldDB" id="A0A2R8BXE3"/>
<dbReference type="EMBL" id="ONZF01000005">
    <property type="protein sequence ID" value="SPJ24831.1"/>
    <property type="molecule type" value="Genomic_DNA"/>
</dbReference>
<dbReference type="RefSeq" id="WP_108894636.1">
    <property type="nucleotide sequence ID" value="NZ_ONZF01000005.1"/>
</dbReference>
<dbReference type="InterPro" id="IPR016181">
    <property type="entry name" value="Acyl_CoA_acyltransferase"/>
</dbReference>
<protein>
    <submittedName>
        <fullName evidence="2">Acetyltransferase Pat</fullName>
        <ecNumber evidence="2">2.3.1.-</ecNumber>
    </submittedName>
</protein>
<dbReference type="PROSITE" id="PS51186">
    <property type="entry name" value="GNAT"/>
    <property type="match status" value="1"/>
</dbReference>
<dbReference type="InterPro" id="IPR000182">
    <property type="entry name" value="GNAT_dom"/>
</dbReference>
<dbReference type="Gene3D" id="3.40.630.30">
    <property type="match status" value="1"/>
</dbReference>
<keyword evidence="3" id="KW-1185">Reference proteome</keyword>
<dbReference type="OrthoDB" id="9807426at2"/>
<sequence>MDHGGLRTTLPDGTPVLLREVGPDDASALLAGFKRLSPESLVFRFLRVVKQLSAADIDRFTRPDHTEHEAIGALVGRDAPDAAGIAHFFRLPEARTRAELALTVIDSFQRRGVGTTLLGRLLRLAHEGGITHLDAVVHTENSGMLILLRRLGAQMVKDGETWTCQLPVHPDPVAYPPNSTADTVRRVWKAQPPVRGA</sequence>
<evidence type="ECO:0000313" key="3">
    <source>
        <dbReference type="Proteomes" id="UP000244912"/>
    </source>
</evidence>
<organism evidence="2 3">
    <name type="scientific">Palleronia abyssalis</name>
    <dbReference type="NCBI Taxonomy" id="1501240"/>
    <lineage>
        <taxon>Bacteria</taxon>
        <taxon>Pseudomonadati</taxon>
        <taxon>Pseudomonadota</taxon>
        <taxon>Alphaproteobacteria</taxon>
        <taxon>Rhodobacterales</taxon>
        <taxon>Roseobacteraceae</taxon>
        <taxon>Palleronia</taxon>
    </lineage>
</organism>
<reference evidence="2 3" key="1">
    <citation type="submission" date="2018-03" db="EMBL/GenBank/DDBJ databases">
        <authorList>
            <person name="Keele B.F."/>
        </authorList>
    </citation>
    <scope>NUCLEOTIDE SEQUENCE [LARGE SCALE GENOMIC DNA]</scope>
    <source>
        <strain evidence="2 3">CECT 8504</strain>
    </source>
</reference>
<dbReference type="GO" id="GO:0016747">
    <property type="term" value="F:acyltransferase activity, transferring groups other than amino-acyl groups"/>
    <property type="evidence" value="ECO:0007669"/>
    <property type="project" value="InterPro"/>
</dbReference>
<name>A0A2R8BXE3_9RHOB</name>
<keyword evidence="2" id="KW-0808">Transferase</keyword>
<evidence type="ECO:0000259" key="1">
    <source>
        <dbReference type="PROSITE" id="PS51186"/>
    </source>
</evidence>
<dbReference type="EC" id="2.3.1.-" evidence="2"/>
<accession>A0A2R8BXE3</accession>
<gene>
    <name evidence="2" type="ORF">PAA8504_02671</name>
</gene>
<feature type="domain" description="N-acetyltransferase" evidence="1">
    <location>
        <begin position="16"/>
        <end position="182"/>
    </location>
</feature>
<dbReference type="Proteomes" id="UP000244912">
    <property type="component" value="Unassembled WGS sequence"/>
</dbReference>
<dbReference type="Pfam" id="PF13302">
    <property type="entry name" value="Acetyltransf_3"/>
    <property type="match status" value="1"/>
</dbReference>
<dbReference type="SUPFAM" id="SSF55729">
    <property type="entry name" value="Acyl-CoA N-acyltransferases (Nat)"/>
    <property type="match status" value="1"/>
</dbReference>